<feature type="transmembrane region" description="Helical" evidence="2">
    <location>
        <begin position="179"/>
        <end position="198"/>
    </location>
</feature>
<dbReference type="EMBL" id="HBFR01039336">
    <property type="protein sequence ID" value="CAD8901544.1"/>
    <property type="molecule type" value="Transcribed_RNA"/>
</dbReference>
<dbReference type="AlphaFoldDB" id="A0A7S1BZB0"/>
<feature type="compositionally biased region" description="Basic and acidic residues" evidence="1">
    <location>
        <begin position="217"/>
        <end position="233"/>
    </location>
</feature>
<keyword evidence="2" id="KW-1133">Transmembrane helix</keyword>
<sequence>MIFFLRTWNYAGVFTVIFPIFFFHLIQWCDLDYWQERSERQYRQQYDYNYNYGYGNERWWETGEGGWFGGGQNSWWGSGGPDEGISTFFMYLFSLVIFVLLVLFGNAIIDHSNQGPFFASYLRNIGQTSERNEGLLLGGLFLFGFFCLSRSLSLFVSNMDFRAFLEEGTAEDLWLPRQFLPQTYLLWSMFCFIFFFKLKNSLLASTSSPPVSGENYVEMKEPSQKNDCNKTTV</sequence>
<feature type="region of interest" description="Disordered" evidence="1">
    <location>
        <begin position="211"/>
        <end position="233"/>
    </location>
</feature>
<name>A0A7S1BZB0_9STRA</name>
<accession>A0A7S1BZB0</accession>
<feature type="transmembrane region" description="Helical" evidence="2">
    <location>
        <begin position="135"/>
        <end position="159"/>
    </location>
</feature>
<keyword evidence="2" id="KW-0812">Transmembrane</keyword>
<proteinExistence type="predicted"/>
<feature type="transmembrane region" description="Helical" evidence="2">
    <location>
        <begin position="7"/>
        <end position="26"/>
    </location>
</feature>
<protein>
    <submittedName>
        <fullName evidence="3">Uncharacterized protein</fullName>
    </submittedName>
</protein>
<gene>
    <name evidence="3" type="ORF">CHYS00102_LOCUS28763</name>
</gene>
<organism evidence="3">
    <name type="scientific">Corethron hystrix</name>
    <dbReference type="NCBI Taxonomy" id="216773"/>
    <lineage>
        <taxon>Eukaryota</taxon>
        <taxon>Sar</taxon>
        <taxon>Stramenopiles</taxon>
        <taxon>Ochrophyta</taxon>
        <taxon>Bacillariophyta</taxon>
        <taxon>Coscinodiscophyceae</taxon>
        <taxon>Corethrophycidae</taxon>
        <taxon>Corethrales</taxon>
        <taxon>Corethraceae</taxon>
        <taxon>Corethron</taxon>
    </lineage>
</organism>
<feature type="transmembrane region" description="Helical" evidence="2">
    <location>
        <begin position="88"/>
        <end position="109"/>
    </location>
</feature>
<evidence type="ECO:0000313" key="3">
    <source>
        <dbReference type="EMBL" id="CAD8901544.1"/>
    </source>
</evidence>
<evidence type="ECO:0000256" key="2">
    <source>
        <dbReference type="SAM" id="Phobius"/>
    </source>
</evidence>
<keyword evidence="2" id="KW-0472">Membrane</keyword>
<reference evidence="3" key="1">
    <citation type="submission" date="2021-01" db="EMBL/GenBank/DDBJ databases">
        <authorList>
            <person name="Corre E."/>
            <person name="Pelletier E."/>
            <person name="Niang G."/>
            <person name="Scheremetjew M."/>
            <person name="Finn R."/>
            <person name="Kale V."/>
            <person name="Holt S."/>
            <person name="Cochrane G."/>
            <person name="Meng A."/>
            <person name="Brown T."/>
            <person name="Cohen L."/>
        </authorList>
    </citation>
    <scope>NUCLEOTIDE SEQUENCE</scope>
    <source>
        <strain evidence="3">308</strain>
    </source>
</reference>
<evidence type="ECO:0000256" key="1">
    <source>
        <dbReference type="SAM" id="MobiDB-lite"/>
    </source>
</evidence>